<proteinExistence type="predicted"/>
<reference evidence="1" key="4">
    <citation type="submission" date="2019-03" db="UniProtKB">
        <authorList>
            <consortium name="EnsemblPlants"/>
        </authorList>
    </citation>
    <scope>IDENTIFICATION</scope>
</reference>
<sequence length="43" mass="4749">MHTFLYCCVAGSLSSPIIASRSHAPFGLLGLVHRGRKNPMCRY</sequence>
<dbReference type="EnsemblPlants" id="AET7Gv21158300.4">
    <property type="protein sequence ID" value="AET7Gv21158300.4"/>
    <property type="gene ID" value="AET7Gv21158300"/>
</dbReference>
<protein>
    <submittedName>
        <fullName evidence="1">Uncharacterized protein</fullName>
    </submittedName>
</protein>
<reference evidence="1" key="3">
    <citation type="journal article" date="2017" name="Nature">
        <title>Genome sequence of the progenitor of the wheat D genome Aegilops tauschii.</title>
        <authorList>
            <person name="Luo M.C."/>
            <person name="Gu Y.Q."/>
            <person name="Puiu D."/>
            <person name="Wang H."/>
            <person name="Twardziok S.O."/>
            <person name="Deal K.R."/>
            <person name="Huo N."/>
            <person name="Zhu T."/>
            <person name="Wang L."/>
            <person name="Wang Y."/>
            <person name="McGuire P.E."/>
            <person name="Liu S."/>
            <person name="Long H."/>
            <person name="Ramasamy R.K."/>
            <person name="Rodriguez J.C."/>
            <person name="Van S.L."/>
            <person name="Yuan L."/>
            <person name="Wang Z."/>
            <person name="Xia Z."/>
            <person name="Xiao L."/>
            <person name="Anderson O.D."/>
            <person name="Ouyang S."/>
            <person name="Liang Y."/>
            <person name="Zimin A.V."/>
            <person name="Pertea G."/>
            <person name="Qi P."/>
            <person name="Bennetzen J.L."/>
            <person name="Dai X."/>
            <person name="Dawson M.W."/>
            <person name="Muller H.G."/>
            <person name="Kugler K."/>
            <person name="Rivarola-Duarte L."/>
            <person name="Spannagl M."/>
            <person name="Mayer K.F.X."/>
            <person name="Lu F.H."/>
            <person name="Bevan M.W."/>
            <person name="Leroy P."/>
            <person name="Li P."/>
            <person name="You F.M."/>
            <person name="Sun Q."/>
            <person name="Liu Z."/>
            <person name="Lyons E."/>
            <person name="Wicker T."/>
            <person name="Salzberg S.L."/>
            <person name="Devos K.M."/>
            <person name="Dvorak J."/>
        </authorList>
    </citation>
    <scope>NUCLEOTIDE SEQUENCE [LARGE SCALE GENOMIC DNA]</scope>
    <source>
        <strain evidence="1">cv. AL8/78</strain>
    </source>
</reference>
<evidence type="ECO:0000313" key="1">
    <source>
        <dbReference type="EnsemblPlants" id="AET7Gv21158300.4"/>
    </source>
</evidence>
<reference evidence="2" key="2">
    <citation type="journal article" date="2017" name="Nat. Plants">
        <title>The Aegilops tauschii genome reveals multiple impacts of transposons.</title>
        <authorList>
            <person name="Zhao G."/>
            <person name="Zou C."/>
            <person name="Li K."/>
            <person name="Wang K."/>
            <person name="Li T."/>
            <person name="Gao L."/>
            <person name="Zhang X."/>
            <person name="Wang H."/>
            <person name="Yang Z."/>
            <person name="Liu X."/>
            <person name="Jiang W."/>
            <person name="Mao L."/>
            <person name="Kong X."/>
            <person name="Jiao Y."/>
            <person name="Jia J."/>
        </authorList>
    </citation>
    <scope>NUCLEOTIDE SEQUENCE [LARGE SCALE GENOMIC DNA]</scope>
    <source>
        <strain evidence="2">cv. AL8/78</strain>
    </source>
</reference>
<organism evidence="1 2">
    <name type="scientific">Aegilops tauschii subsp. strangulata</name>
    <name type="common">Goatgrass</name>
    <dbReference type="NCBI Taxonomy" id="200361"/>
    <lineage>
        <taxon>Eukaryota</taxon>
        <taxon>Viridiplantae</taxon>
        <taxon>Streptophyta</taxon>
        <taxon>Embryophyta</taxon>
        <taxon>Tracheophyta</taxon>
        <taxon>Spermatophyta</taxon>
        <taxon>Magnoliopsida</taxon>
        <taxon>Liliopsida</taxon>
        <taxon>Poales</taxon>
        <taxon>Poaceae</taxon>
        <taxon>BOP clade</taxon>
        <taxon>Pooideae</taxon>
        <taxon>Triticodae</taxon>
        <taxon>Triticeae</taxon>
        <taxon>Triticinae</taxon>
        <taxon>Aegilops</taxon>
    </lineage>
</organism>
<accession>A0A453SYW6</accession>
<evidence type="ECO:0000313" key="2">
    <source>
        <dbReference type="Proteomes" id="UP000015105"/>
    </source>
</evidence>
<reference evidence="1" key="5">
    <citation type="journal article" date="2021" name="G3 (Bethesda)">
        <title>Aegilops tauschii genome assembly Aet v5.0 features greater sequence contiguity and improved annotation.</title>
        <authorList>
            <person name="Wang L."/>
            <person name="Zhu T."/>
            <person name="Rodriguez J.C."/>
            <person name="Deal K.R."/>
            <person name="Dubcovsky J."/>
            <person name="McGuire P.E."/>
            <person name="Lux T."/>
            <person name="Spannagl M."/>
            <person name="Mayer K.F.X."/>
            <person name="Baldrich P."/>
            <person name="Meyers B.C."/>
            <person name="Huo N."/>
            <person name="Gu Y.Q."/>
            <person name="Zhou H."/>
            <person name="Devos K.M."/>
            <person name="Bennetzen J.L."/>
            <person name="Unver T."/>
            <person name="Budak H."/>
            <person name="Gulick P.J."/>
            <person name="Galiba G."/>
            <person name="Kalapos B."/>
            <person name="Nelson D.R."/>
            <person name="Li P."/>
            <person name="You F.M."/>
            <person name="Luo M.C."/>
            <person name="Dvorak J."/>
        </authorList>
    </citation>
    <scope>NUCLEOTIDE SEQUENCE [LARGE SCALE GENOMIC DNA]</scope>
    <source>
        <strain evidence="1">cv. AL8/78</strain>
    </source>
</reference>
<reference evidence="2" key="1">
    <citation type="journal article" date="2014" name="Science">
        <title>Ancient hybridizations among the ancestral genomes of bread wheat.</title>
        <authorList>
            <consortium name="International Wheat Genome Sequencing Consortium,"/>
            <person name="Marcussen T."/>
            <person name="Sandve S.R."/>
            <person name="Heier L."/>
            <person name="Spannagl M."/>
            <person name="Pfeifer M."/>
            <person name="Jakobsen K.S."/>
            <person name="Wulff B.B."/>
            <person name="Steuernagel B."/>
            <person name="Mayer K.F."/>
            <person name="Olsen O.A."/>
        </authorList>
    </citation>
    <scope>NUCLEOTIDE SEQUENCE [LARGE SCALE GENOMIC DNA]</scope>
    <source>
        <strain evidence="2">cv. AL8/78</strain>
    </source>
</reference>
<dbReference type="Gramene" id="AET7Gv21158300.4">
    <property type="protein sequence ID" value="AET7Gv21158300.4"/>
    <property type="gene ID" value="AET7Gv21158300"/>
</dbReference>
<dbReference type="Proteomes" id="UP000015105">
    <property type="component" value="Chromosome 7D"/>
</dbReference>
<name>A0A453SYW6_AEGTS</name>
<dbReference type="AlphaFoldDB" id="A0A453SYW6"/>
<keyword evidence="2" id="KW-1185">Reference proteome</keyword>